<reference evidence="3" key="1">
    <citation type="submission" date="2015-07" db="EMBL/GenBank/DDBJ databases">
        <title>Adaptation to a free-living lifestyle via gene acquisitions in the diplomonad Trepomonas sp. PC1.</title>
        <authorList>
            <person name="Xu F."/>
            <person name="Jerlstrom-Hultqvist J."/>
            <person name="Kolisko M."/>
            <person name="Simpson A.G.B."/>
            <person name="Roger A.J."/>
            <person name="Svard S.G."/>
            <person name="Andersson J.O."/>
        </authorList>
    </citation>
    <scope>NUCLEOTIDE SEQUENCE</scope>
    <source>
        <strain evidence="3">PC1</strain>
    </source>
</reference>
<name>A0A146JYK7_9EUKA</name>
<proteinExistence type="predicted"/>
<gene>
    <name evidence="3" type="ORF">TPC1_30705</name>
</gene>
<evidence type="ECO:0000313" key="3">
    <source>
        <dbReference type="EMBL" id="JAP89800.1"/>
    </source>
</evidence>
<dbReference type="AlphaFoldDB" id="A0A146JYK7"/>
<feature type="region of interest" description="Disordered" evidence="1">
    <location>
        <begin position="474"/>
        <end position="496"/>
    </location>
</feature>
<evidence type="ECO:0008006" key="4">
    <source>
        <dbReference type="Google" id="ProtNLM"/>
    </source>
</evidence>
<protein>
    <recommendedName>
        <fullName evidence="4">Transmembrane protein</fullName>
    </recommendedName>
</protein>
<sequence length="496" mass="56229">NRIQKFRVLIYQRHYQTHLIILIIPNMAFYFYIAIQKEIQLTFEYPNKKPVTEDINLFWLCNSGWSGLENITGSTYNIYCPDKDHAADLLIRSFKAEFKFLNELSVFKNHTDLTFSYGPLTLVPVLSEYLNFTVPNDELFDLSISNSTNLCVSGLQISSFYSWQKEGCYGDLTLTVSPLDAMTGFKTTTFELMENKKDIDLSDYLLKVKQVTIQVGNDRFPNVTVQLSYLSKSVLKTSDDNGEIKLYLSNQDISQNLTSLNVYIAANGNFYQFSQTLLIQPTIFVGLAGRPFSINIKISDNSSGTIIFENLNTTQNEEILTYGQLQLDTVLGKLFRFGDTIHYRFVNIGIRGSGTFVVGNENKVFTIKPASTTPESNSQLALIISGPLVLLVVIILVITLCARKKSIQKKKLNIPPKPENLENDDIEGRNVPLKFDITKAIKQINEQNKSGENITSIQTTIVVQENPDITNKKKKKVVKVKKQKKEENEPTQLITE</sequence>
<keyword evidence="2" id="KW-0812">Transmembrane</keyword>
<organism evidence="3">
    <name type="scientific">Trepomonas sp. PC1</name>
    <dbReference type="NCBI Taxonomy" id="1076344"/>
    <lineage>
        <taxon>Eukaryota</taxon>
        <taxon>Metamonada</taxon>
        <taxon>Diplomonadida</taxon>
        <taxon>Hexamitidae</taxon>
        <taxon>Hexamitinae</taxon>
        <taxon>Trepomonas</taxon>
    </lineage>
</organism>
<dbReference type="EMBL" id="GDID01006806">
    <property type="protein sequence ID" value="JAP89800.1"/>
    <property type="molecule type" value="Transcribed_RNA"/>
</dbReference>
<evidence type="ECO:0000256" key="1">
    <source>
        <dbReference type="SAM" id="MobiDB-lite"/>
    </source>
</evidence>
<keyword evidence="2" id="KW-0472">Membrane</keyword>
<accession>A0A146JYK7</accession>
<evidence type="ECO:0000256" key="2">
    <source>
        <dbReference type="SAM" id="Phobius"/>
    </source>
</evidence>
<feature type="transmembrane region" description="Helical" evidence="2">
    <location>
        <begin position="380"/>
        <end position="402"/>
    </location>
</feature>
<feature type="non-terminal residue" evidence="3">
    <location>
        <position position="1"/>
    </location>
</feature>
<keyword evidence="2" id="KW-1133">Transmembrane helix</keyword>
<feature type="transmembrane region" description="Helical" evidence="2">
    <location>
        <begin position="15"/>
        <end position="35"/>
    </location>
</feature>
<feature type="compositionally biased region" description="Basic residues" evidence="1">
    <location>
        <begin position="474"/>
        <end position="483"/>
    </location>
</feature>